<keyword evidence="1" id="KW-0812">Transmembrane</keyword>
<evidence type="ECO:0000313" key="3">
    <source>
        <dbReference type="EMBL" id="EER46198.1"/>
    </source>
</evidence>
<feature type="transmembrane region" description="Helical" evidence="1">
    <location>
        <begin position="72"/>
        <end position="93"/>
    </location>
</feature>
<dbReference type="InterPro" id="IPR025588">
    <property type="entry name" value="YcxB-like_C"/>
</dbReference>
<proteinExistence type="predicted"/>
<evidence type="ECO:0000256" key="1">
    <source>
        <dbReference type="SAM" id="Phobius"/>
    </source>
</evidence>
<dbReference type="Pfam" id="PF14317">
    <property type="entry name" value="YcxB"/>
    <property type="match status" value="1"/>
</dbReference>
<evidence type="ECO:0000313" key="4">
    <source>
        <dbReference type="Proteomes" id="UP000005532"/>
    </source>
</evidence>
<dbReference type="eggNOG" id="ENOG5031K4X">
    <property type="taxonomic scope" value="Bacteria"/>
</dbReference>
<keyword evidence="1" id="KW-1133">Transmembrane helix</keyword>
<dbReference type="Proteomes" id="UP000005532">
    <property type="component" value="Unassembled WGS sequence"/>
</dbReference>
<dbReference type="OrthoDB" id="1496204at2"/>
<protein>
    <recommendedName>
        <fullName evidence="2">YcxB-like C-terminal domain-containing protein</fullName>
    </recommendedName>
</protein>
<comment type="caution">
    <text evidence="3">The sequence shown here is derived from an EMBL/GenBank/DDBJ whole genome shotgun (WGS) entry which is preliminary data.</text>
</comment>
<gene>
    <name evidence="3" type="ORF">AM305_02725</name>
</gene>
<dbReference type="RefSeq" id="WP_005825713.1">
    <property type="nucleotide sequence ID" value="NZ_ACQL01000139.1"/>
</dbReference>
<reference evidence="3 4" key="1">
    <citation type="journal article" date="2010" name="Vet. Microbiol.">
        <title>Production of haemolysins by strains of the Actinobacillus minor/porcitonsillarum complex.</title>
        <authorList>
            <person name="Arya G."/>
            <person name="Niven D.F."/>
        </authorList>
    </citation>
    <scope>NUCLEOTIDE SEQUENCE [LARGE SCALE GENOMIC DNA]</scope>
    <source>
        <strain evidence="3 4">NM305</strain>
    </source>
</reference>
<feature type="transmembrane region" description="Helical" evidence="1">
    <location>
        <begin position="41"/>
        <end position="60"/>
    </location>
</feature>
<sequence length="191" mass="22537">MEIRFNYQNALLANLKLRKVVNKKLCGNNPMIKVISHLDPILFLGYYSILATLFFYLIDWRYSFEEYYGNNVIIWLLFVLLFGFAIITFYAVCIRPRWINRAFYKDTSALLKGESIIRLQPNGIFQKNNQVESLLYYSTVRSVENIEQYLVIFLDGAHLIIIPDNAFDNTEQQTEFMTLLKQKMAQNPTEY</sequence>
<organism evidence="3 4">
    <name type="scientific">Actinobacillus minor NM305</name>
    <dbReference type="NCBI Taxonomy" id="637911"/>
    <lineage>
        <taxon>Bacteria</taxon>
        <taxon>Pseudomonadati</taxon>
        <taxon>Pseudomonadota</taxon>
        <taxon>Gammaproteobacteria</taxon>
        <taxon>Pasteurellales</taxon>
        <taxon>Pasteurellaceae</taxon>
        <taxon>Actinobacillus</taxon>
    </lineage>
</organism>
<dbReference type="AlphaFoldDB" id="C5S4F9"/>
<name>C5S4F9_9PAST</name>
<accession>C5S4F9</accession>
<keyword evidence="1" id="KW-0472">Membrane</keyword>
<evidence type="ECO:0000259" key="2">
    <source>
        <dbReference type="Pfam" id="PF14317"/>
    </source>
</evidence>
<dbReference type="EMBL" id="ACQL01000139">
    <property type="protein sequence ID" value="EER46198.1"/>
    <property type="molecule type" value="Genomic_DNA"/>
</dbReference>
<feature type="domain" description="YcxB-like C-terminal" evidence="2">
    <location>
        <begin position="120"/>
        <end position="180"/>
    </location>
</feature>